<name>A0A392S2A3_9FABA</name>
<keyword evidence="1" id="KW-0472">Membrane</keyword>
<evidence type="ECO:0000256" key="1">
    <source>
        <dbReference type="SAM" id="Phobius"/>
    </source>
</evidence>
<reference evidence="2 3" key="1">
    <citation type="journal article" date="2018" name="Front. Plant Sci.">
        <title>Red Clover (Trifolium pratense) and Zigzag Clover (T. medium) - A Picture of Genomic Similarities and Differences.</title>
        <authorList>
            <person name="Dluhosova J."/>
            <person name="Istvanek J."/>
            <person name="Nedelnik J."/>
            <person name="Repkova J."/>
        </authorList>
    </citation>
    <scope>NUCLEOTIDE SEQUENCE [LARGE SCALE GENOMIC DNA]</scope>
    <source>
        <strain evidence="3">cv. 10/8</strain>
        <tissue evidence="2">Leaf</tissue>
    </source>
</reference>
<keyword evidence="3" id="KW-1185">Reference proteome</keyword>
<dbReference type="EMBL" id="LXQA010298789">
    <property type="protein sequence ID" value="MCI41986.1"/>
    <property type="molecule type" value="Genomic_DNA"/>
</dbReference>
<comment type="caution">
    <text evidence="2">The sequence shown here is derived from an EMBL/GenBank/DDBJ whole genome shotgun (WGS) entry which is preliminary data.</text>
</comment>
<keyword evidence="1" id="KW-0812">Transmembrane</keyword>
<dbReference type="AlphaFoldDB" id="A0A392S2A3"/>
<evidence type="ECO:0000313" key="3">
    <source>
        <dbReference type="Proteomes" id="UP000265520"/>
    </source>
</evidence>
<feature type="transmembrane region" description="Helical" evidence="1">
    <location>
        <begin position="6"/>
        <end position="29"/>
    </location>
</feature>
<proteinExistence type="predicted"/>
<evidence type="ECO:0000313" key="2">
    <source>
        <dbReference type="EMBL" id="MCI41986.1"/>
    </source>
</evidence>
<accession>A0A392S2A3</accession>
<protein>
    <submittedName>
        <fullName evidence="2">Uncharacterized protein</fullName>
    </submittedName>
</protein>
<sequence>MEVVVVVMVVSGGGFDFGVGGGVLVWVSVSDMILDRR</sequence>
<dbReference type="Proteomes" id="UP000265520">
    <property type="component" value="Unassembled WGS sequence"/>
</dbReference>
<organism evidence="2 3">
    <name type="scientific">Trifolium medium</name>
    <dbReference type="NCBI Taxonomy" id="97028"/>
    <lineage>
        <taxon>Eukaryota</taxon>
        <taxon>Viridiplantae</taxon>
        <taxon>Streptophyta</taxon>
        <taxon>Embryophyta</taxon>
        <taxon>Tracheophyta</taxon>
        <taxon>Spermatophyta</taxon>
        <taxon>Magnoliopsida</taxon>
        <taxon>eudicotyledons</taxon>
        <taxon>Gunneridae</taxon>
        <taxon>Pentapetalae</taxon>
        <taxon>rosids</taxon>
        <taxon>fabids</taxon>
        <taxon>Fabales</taxon>
        <taxon>Fabaceae</taxon>
        <taxon>Papilionoideae</taxon>
        <taxon>50 kb inversion clade</taxon>
        <taxon>NPAAA clade</taxon>
        <taxon>Hologalegina</taxon>
        <taxon>IRL clade</taxon>
        <taxon>Trifolieae</taxon>
        <taxon>Trifolium</taxon>
    </lineage>
</organism>
<keyword evidence="1" id="KW-1133">Transmembrane helix</keyword>
<feature type="non-terminal residue" evidence="2">
    <location>
        <position position="37"/>
    </location>
</feature>